<dbReference type="AlphaFoldDB" id="A0AAN7HEC1"/>
<accession>A0AAN7HEC1</accession>
<dbReference type="SUPFAM" id="SSF52047">
    <property type="entry name" value="RNI-like"/>
    <property type="match status" value="1"/>
</dbReference>
<evidence type="ECO:0000256" key="1">
    <source>
        <dbReference type="SAM" id="MobiDB-lite"/>
    </source>
</evidence>
<gene>
    <name evidence="2" type="ORF">C8A03DRAFT_11815</name>
</gene>
<evidence type="ECO:0000313" key="2">
    <source>
        <dbReference type="EMBL" id="KAK4241967.1"/>
    </source>
</evidence>
<dbReference type="Gene3D" id="3.80.10.10">
    <property type="entry name" value="Ribonuclease Inhibitor"/>
    <property type="match status" value="1"/>
</dbReference>
<proteinExistence type="predicted"/>
<dbReference type="Proteomes" id="UP001303760">
    <property type="component" value="Unassembled WGS sequence"/>
</dbReference>
<dbReference type="EMBL" id="MU860014">
    <property type="protein sequence ID" value="KAK4241967.1"/>
    <property type="molecule type" value="Genomic_DNA"/>
</dbReference>
<evidence type="ECO:0000313" key="3">
    <source>
        <dbReference type="Proteomes" id="UP001303760"/>
    </source>
</evidence>
<sequence>MATQEHKGIIDVPVELILHICSFINPTYAKAPRCGRDIRSWCAAQVHLSRLGRTCRLLHGIVQPIVYHFFADATRRPVHRLLCLARTLISRPDLARHMKHIIQLNPLDDELDDVDRKFVQDAIVELGLPVIPDHWRINGEGEHRLLPLELVLAHTPNLESLRLRLGYGWHLYIIPQLLKTRPAFLTNLKSISIPGDQFELSINAIDALTRAAPNLLTLRMCSPSYVPAELFLPSLSHLRQLQFIGENSVKPWLLACMLDAAPNLEMLALYWDLSDEDFYAYDLVNEPKGGDLWDAIELRKNSLRELRFGLSDEATNNRHAQEDSFLSNMFPPTIREVTIWDDEGDEGWVRPAMQRFASDVAVGRYPNLEVVNVGLYRDGRDAAAWEDVKNELKEKFARGGVEFEMIWTDDFGRSILGPDLLTDESESPLESGGDPESEPGDDTPMMPDGEITLEEGSSVLEMLLARHNTWKRDMATRDS</sequence>
<dbReference type="InterPro" id="IPR032675">
    <property type="entry name" value="LRR_dom_sf"/>
</dbReference>
<reference evidence="2" key="2">
    <citation type="submission" date="2023-05" db="EMBL/GenBank/DDBJ databases">
        <authorList>
            <consortium name="Lawrence Berkeley National Laboratory"/>
            <person name="Steindorff A."/>
            <person name="Hensen N."/>
            <person name="Bonometti L."/>
            <person name="Westerberg I."/>
            <person name="Brannstrom I.O."/>
            <person name="Guillou S."/>
            <person name="Cros-Aarteil S."/>
            <person name="Calhoun S."/>
            <person name="Haridas S."/>
            <person name="Kuo A."/>
            <person name="Mondo S."/>
            <person name="Pangilinan J."/>
            <person name="Riley R."/>
            <person name="Labutti K."/>
            <person name="Andreopoulos B."/>
            <person name="Lipzen A."/>
            <person name="Chen C."/>
            <person name="Yanf M."/>
            <person name="Daum C."/>
            <person name="Ng V."/>
            <person name="Clum A."/>
            <person name="Ohm R."/>
            <person name="Martin F."/>
            <person name="Silar P."/>
            <person name="Natvig D."/>
            <person name="Lalanne C."/>
            <person name="Gautier V."/>
            <person name="Ament-Velasquez S.L."/>
            <person name="Kruys A."/>
            <person name="Hutchinson M.I."/>
            <person name="Powell A.J."/>
            <person name="Barry K."/>
            <person name="Miller A.N."/>
            <person name="Grigoriev I.V."/>
            <person name="Debuchy R."/>
            <person name="Gladieux P."/>
            <person name="Thoren M.H."/>
            <person name="Johannesson H."/>
        </authorList>
    </citation>
    <scope>NUCLEOTIDE SEQUENCE</scope>
    <source>
        <strain evidence="2">CBS 532.94</strain>
    </source>
</reference>
<name>A0AAN7HEC1_9PEZI</name>
<comment type="caution">
    <text evidence="2">The sequence shown here is derived from an EMBL/GenBank/DDBJ whole genome shotgun (WGS) entry which is preliminary data.</text>
</comment>
<reference evidence="2" key="1">
    <citation type="journal article" date="2023" name="Mol. Phylogenet. Evol.">
        <title>Genome-scale phylogeny and comparative genomics of the fungal order Sordariales.</title>
        <authorList>
            <person name="Hensen N."/>
            <person name="Bonometti L."/>
            <person name="Westerberg I."/>
            <person name="Brannstrom I.O."/>
            <person name="Guillou S."/>
            <person name="Cros-Aarteil S."/>
            <person name="Calhoun S."/>
            <person name="Haridas S."/>
            <person name="Kuo A."/>
            <person name="Mondo S."/>
            <person name="Pangilinan J."/>
            <person name="Riley R."/>
            <person name="LaButti K."/>
            <person name="Andreopoulos B."/>
            <person name="Lipzen A."/>
            <person name="Chen C."/>
            <person name="Yan M."/>
            <person name="Daum C."/>
            <person name="Ng V."/>
            <person name="Clum A."/>
            <person name="Steindorff A."/>
            <person name="Ohm R.A."/>
            <person name="Martin F."/>
            <person name="Silar P."/>
            <person name="Natvig D.O."/>
            <person name="Lalanne C."/>
            <person name="Gautier V."/>
            <person name="Ament-Velasquez S.L."/>
            <person name="Kruys A."/>
            <person name="Hutchinson M.I."/>
            <person name="Powell A.J."/>
            <person name="Barry K."/>
            <person name="Miller A.N."/>
            <person name="Grigoriev I.V."/>
            <person name="Debuchy R."/>
            <person name="Gladieux P."/>
            <person name="Hiltunen Thoren M."/>
            <person name="Johannesson H."/>
        </authorList>
    </citation>
    <scope>NUCLEOTIDE SEQUENCE</scope>
    <source>
        <strain evidence="2">CBS 532.94</strain>
    </source>
</reference>
<protein>
    <submittedName>
        <fullName evidence="2">Uncharacterized protein</fullName>
    </submittedName>
</protein>
<keyword evidence="3" id="KW-1185">Reference proteome</keyword>
<organism evidence="2 3">
    <name type="scientific">Achaetomium macrosporum</name>
    <dbReference type="NCBI Taxonomy" id="79813"/>
    <lineage>
        <taxon>Eukaryota</taxon>
        <taxon>Fungi</taxon>
        <taxon>Dikarya</taxon>
        <taxon>Ascomycota</taxon>
        <taxon>Pezizomycotina</taxon>
        <taxon>Sordariomycetes</taxon>
        <taxon>Sordariomycetidae</taxon>
        <taxon>Sordariales</taxon>
        <taxon>Chaetomiaceae</taxon>
        <taxon>Achaetomium</taxon>
    </lineage>
</organism>
<feature type="compositionally biased region" description="Acidic residues" evidence="1">
    <location>
        <begin position="421"/>
        <end position="441"/>
    </location>
</feature>
<feature type="region of interest" description="Disordered" evidence="1">
    <location>
        <begin position="417"/>
        <end position="450"/>
    </location>
</feature>